<dbReference type="InterPro" id="IPR036388">
    <property type="entry name" value="WH-like_DNA-bd_sf"/>
</dbReference>
<dbReference type="PRINTS" id="PR00038">
    <property type="entry name" value="HTHLUXR"/>
</dbReference>
<dbReference type="PANTHER" id="PTHR43214">
    <property type="entry name" value="TWO-COMPONENT RESPONSE REGULATOR"/>
    <property type="match status" value="1"/>
</dbReference>
<keyword evidence="4" id="KW-1185">Reference proteome</keyword>
<proteinExistence type="predicted"/>
<dbReference type="InterPro" id="IPR039420">
    <property type="entry name" value="WalR-like"/>
</dbReference>
<organism evidence="3 4">
    <name type="scientific">Ravibacter arvi</name>
    <dbReference type="NCBI Taxonomy" id="2051041"/>
    <lineage>
        <taxon>Bacteria</taxon>
        <taxon>Pseudomonadati</taxon>
        <taxon>Bacteroidota</taxon>
        <taxon>Cytophagia</taxon>
        <taxon>Cytophagales</taxon>
        <taxon>Spirosomataceae</taxon>
        <taxon>Ravibacter</taxon>
    </lineage>
</organism>
<dbReference type="Pfam" id="PF00196">
    <property type="entry name" value="GerE"/>
    <property type="match status" value="1"/>
</dbReference>
<evidence type="ECO:0000259" key="2">
    <source>
        <dbReference type="PROSITE" id="PS50043"/>
    </source>
</evidence>
<evidence type="ECO:0000313" key="4">
    <source>
        <dbReference type="Proteomes" id="UP001501508"/>
    </source>
</evidence>
<dbReference type="SUPFAM" id="SSF46894">
    <property type="entry name" value="C-terminal effector domain of the bipartite response regulators"/>
    <property type="match status" value="1"/>
</dbReference>
<evidence type="ECO:0000313" key="3">
    <source>
        <dbReference type="EMBL" id="GAA4434201.1"/>
    </source>
</evidence>
<dbReference type="PANTHER" id="PTHR43214:SF43">
    <property type="entry name" value="TWO-COMPONENT RESPONSE REGULATOR"/>
    <property type="match status" value="1"/>
</dbReference>
<dbReference type="Proteomes" id="UP001501508">
    <property type="component" value="Unassembled WGS sequence"/>
</dbReference>
<feature type="domain" description="HTH luxR-type" evidence="2">
    <location>
        <begin position="149"/>
        <end position="213"/>
    </location>
</feature>
<accession>A0ABP8LTM3</accession>
<comment type="caution">
    <text evidence="3">The sequence shown here is derived from an EMBL/GenBank/DDBJ whole genome shotgun (WGS) entry which is preliminary data.</text>
</comment>
<protein>
    <recommendedName>
        <fullName evidence="2">HTH luxR-type domain-containing protein</fullName>
    </recommendedName>
</protein>
<gene>
    <name evidence="3" type="ORF">GCM10023091_08830</name>
</gene>
<dbReference type="CDD" id="cd06170">
    <property type="entry name" value="LuxR_C_like"/>
    <property type="match status" value="1"/>
</dbReference>
<dbReference type="InterPro" id="IPR016032">
    <property type="entry name" value="Sig_transdc_resp-reg_C-effctor"/>
</dbReference>
<evidence type="ECO:0000256" key="1">
    <source>
        <dbReference type="ARBA" id="ARBA00023125"/>
    </source>
</evidence>
<dbReference type="Gene3D" id="1.10.10.10">
    <property type="entry name" value="Winged helix-like DNA-binding domain superfamily/Winged helix DNA-binding domain"/>
    <property type="match status" value="1"/>
</dbReference>
<dbReference type="SMART" id="SM00421">
    <property type="entry name" value="HTH_LUXR"/>
    <property type="match status" value="1"/>
</dbReference>
<keyword evidence="1" id="KW-0238">DNA-binding</keyword>
<name>A0ABP8LTM3_9BACT</name>
<dbReference type="PROSITE" id="PS50043">
    <property type="entry name" value="HTH_LUXR_2"/>
    <property type="match status" value="1"/>
</dbReference>
<dbReference type="EMBL" id="BAABEY010000010">
    <property type="protein sequence ID" value="GAA4434201.1"/>
    <property type="molecule type" value="Genomic_DNA"/>
</dbReference>
<dbReference type="InterPro" id="IPR000792">
    <property type="entry name" value="Tscrpt_reg_LuxR_C"/>
</dbReference>
<sequence>MKTILLYDSQPVFVAGLSYLIRKSHPEVKIYEAGSMSDLNHLLARDVATTAVVGIRSYAEGIEVFREIPKKMVVQVIYDNFTDVIKLKATIGTIGGLIERKTGTEELLKCFDAFLLEGKGYCAVTVNHLLQKFSKPESIREAEGVKPTVSPFSFRLTRRETEIKDLLVKGKRITDIADALQLKPSTVSTIKRKLFKKMEVTNLIQLVHRAASV</sequence>
<dbReference type="RefSeq" id="WP_345026857.1">
    <property type="nucleotide sequence ID" value="NZ_BAABEY010000010.1"/>
</dbReference>
<reference evidence="4" key="1">
    <citation type="journal article" date="2019" name="Int. J. Syst. Evol. Microbiol.">
        <title>The Global Catalogue of Microorganisms (GCM) 10K type strain sequencing project: providing services to taxonomists for standard genome sequencing and annotation.</title>
        <authorList>
            <consortium name="The Broad Institute Genomics Platform"/>
            <consortium name="The Broad Institute Genome Sequencing Center for Infectious Disease"/>
            <person name="Wu L."/>
            <person name="Ma J."/>
        </authorList>
    </citation>
    <scope>NUCLEOTIDE SEQUENCE [LARGE SCALE GENOMIC DNA]</scope>
    <source>
        <strain evidence="4">JCM 31920</strain>
    </source>
</reference>